<reference evidence="1 2" key="1">
    <citation type="submission" date="2019-07" db="EMBL/GenBank/DDBJ databases">
        <title>Novel species of Flavobacterium.</title>
        <authorList>
            <person name="Liu Q."/>
            <person name="Xin Y.-H."/>
        </authorList>
    </citation>
    <scope>NUCLEOTIDE SEQUENCE [LARGE SCALE GENOMIC DNA]</scope>
    <source>
        <strain evidence="1 2">GSP39</strain>
    </source>
</reference>
<gene>
    <name evidence="1" type="ORF">FNW12_08150</name>
</gene>
<accession>A0ABY3CL72</accession>
<comment type="caution">
    <text evidence="1">The sequence shown here is derived from an EMBL/GenBank/DDBJ whole genome shotgun (WGS) entry which is preliminary data.</text>
</comment>
<proteinExistence type="predicted"/>
<organism evidence="1 2">
    <name type="scientific">Flavobacterium gawalongense</name>
    <dbReference type="NCBI Taxonomy" id="2594432"/>
    <lineage>
        <taxon>Bacteria</taxon>
        <taxon>Pseudomonadati</taxon>
        <taxon>Bacteroidota</taxon>
        <taxon>Flavobacteriia</taxon>
        <taxon>Flavobacteriales</taxon>
        <taxon>Flavobacteriaceae</taxon>
        <taxon>Flavobacterium</taxon>
    </lineage>
</organism>
<protein>
    <submittedName>
        <fullName evidence="1">Uncharacterized protein</fullName>
    </submittedName>
</protein>
<keyword evidence="2" id="KW-1185">Reference proteome</keyword>
<dbReference type="EMBL" id="VJZN01000011">
    <property type="protein sequence ID" value="TRX06556.1"/>
    <property type="molecule type" value="Genomic_DNA"/>
</dbReference>
<evidence type="ECO:0000313" key="1">
    <source>
        <dbReference type="EMBL" id="TRX06556.1"/>
    </source>
</evidence>
<sequence>MEKINHQNCKHYNEVVENPGCECKPEGDSVCELWVSLVFSHDFASQLGIKHAKQTIANLDTRVEEIAQGLLSKVNNNNPLGTMIESSQQNECQIKY</sequence>
<dbReference type="Proteomes" id="UP000318528">
    <property type="component" value="Unassembled WGS sequence"/>
</dbReference>
<name>A0ABY3CL72_9FLAO</name>
<dbReference type="RefSeq" id="WP_143387089.1">
    <property type="nucleotide sequence ID" value="NZ_VJZM01000010.1"/>
</dbReference>
<evidence type="ECO:0000313" key="2">
    <source>
        <dbReference type="Proteomes" id="UP000318528"/>
    </source>
</evidence>